<organism evidence="2 3">
    <name type="scientific">Clostridium aestuarii</name>
    <dbReference type="NCBI Taxonomy" id="338193"/>
    <lineage>
        <taxon>Bacteria</taxon>
        <taxon>Bacillati</taxon>
        <taxon>Bacillota</taxon>
        <taxon>Clostridia</taxon>
        <taxon>Eubacteriales</taxon>
        <taxon>Clostridiaceae</taxon>
        <taxon>Clostridium</taxon>
    </lineage>
</organism>
<sequence length="214" mass="24233">MKKNRKKTMKLVIIFVTLTMVISTFAAIIKSSSSGNTTKVTEEKLNKEKGQTVETEITETAKKDMENAKVEVGENEVKAVINLNEGVNKIQADKIASEYAEKLKEQHKGKDVKVEVVEGEEKVSESNVYNKVESEQNKKDGMPEIESIQIKDGVTNMDRHVIVTLKTDTPEKYMVAVMGNVCRYVENKKYFHTVVDSNDESKIKKDIIIFLKKK</sequence>
<proteinExistence type="predicted"/>
<keyword evidence="1" id="KW-0732">Signal</keyword>
<keyword evidence="3" id="KW-1185">Reference proteome</keyword>
<evidence type="ECO:0000256" key="1">
    <source>
        <dbReference type="SAM" id="SignalP"/>
    </source>
</evidence>
<dbReference type="RefSeq" id="WP_268040833.1">
    <property type="nucleotide sequence ID" value="NZ_JAPQER010000003.1"/>
</dbReference>
<dbReference type="EMBL" id="JAPQER010000003">
    <property type="protein sequence ID" value="MCY6484531.1"/>
    <property type="molecule type" value="Genomic_DNA"/>
</dbReference>
<accession>A0ABT4CZX2</accession>
<name>A0ABT4CZX2_9CLOT</name>
<evidence type="ECO:0000313" key="3">
    <source>
        <dbReference type="Proteomes" id="UP001078443"/>
    </source>
</evidence>
<gene>
    <name evidence="2" type="ORF">OW763_09280</name>
</gene>
<feature type="signal peptide" evidence="1">
    <location>
        <begin position="1"/>
        <end position="26"/>
    </location>
</feature>
<feature type="chain" id="PRO_5046507453" evidence="1">
    <location>
        <begin position="27"/>
        <end position="214"/>
    </location>
</feature>
<evidence type="ECO:0000313" key="2">
    <source>
        <dbReference type="EMBL" id="MCY6484531.1"/>
    </source>
</evidence>
<dbReference type="Proteomes" id="UP001078443">
    <property type="component" value="Unassembled WGS sequence"/>
</dbReference>
<comment type="caution">
    <text evidence="2">The sequence shown here is derived from an EMBL/GenBank/DDBJ whole genome shotgun (WGS) entry which is preliminary data.</text>
</comment>
<reference evidence="2" key="1">
    <citation type="submission" date="2022-12" db="EMBL/GenBank/DDBJ databases">
        <authorList>
            <person name="Wang J."/>
        </authorList>
    </citation>
    <scope>NUCLEOTIDE SEQUENCE</scope>
    <source>
        <strain evidence="2">HY-45-18</strain>
    </source>
</reference>
<protein>
    <submittedName>
        <fullName evidence="2">Uncharacterized protein</fullName>
    </submittedName>
</protein>